<keyword evidence="7" id="KW-1185">Reference proteome</keyword>
<reference evidence="6 7" key="1">
    <citation type="submission" date="2020-03" db="EMBL/GenBank/DDBJ databases">
        <title>Draft genome of Streptomyces sp. ventii, isolated from the Axial Seamount in the Pacific Ocean, and resequencing of the two type strains Streptomyces lonarensis strain NCL 716 and Streptomyces bohaiensis strain 11A07.</title>
        <authorList>
            <person name="Loughran R.M."/>
            <person name="Pfannmuller K.M."/>
            <person name="Wasson B.J."/>
            <person name="Deadmond M.C."/>
            <person name="Paddock B.E."/>
            <person name="Koyack M.J."/>
            <person name="Gallegos D.A."/>
            <person name="Mitchell E.A."/>
            <person name="Ushijima B."/>
            <person name="Saw J.H."/>
            <person name="Mcphail K.L."/>
            <person name="Videau P."/>
        </authorList>
    </citation>
    <scope>NUCLEOTIDE SEQUENCE [LARGE SCALE GENOMIC DNA]</scope>
    <source>
        <strain evidence="6 7">11A07</strain>
    </source>
</reference>
<evidence type="ECO:0000313" key="7">
    <source>
        <dbReference type="Proteomes" id="UP000727056"/>
    </source>
</evidence>
<dbReference type="Pfam" id="PF00005">
    <property type="entry name" value="ABC_tran"/>
    <property type="match status" value="2"/>
</dbReference>
<dbReference type="Proteomes" id="UP000727056">
    <property type="component" value="Unassembled WGS sequence"/>
</dbReference>
<dbReference type="PROSITE" id="PS00211">
    <property type="entry name" value="ABC_TRANSPORTER_1"/>
    <property type="match status" value="2"/>
</dbReference>
<feature type="domain" description="ABC transporter" evidence="5">
    <location>
        <begin position="2"/>
        <end position="255"/>
    </location>
</feature>
<dbReference type="InterPro" id="IPR003593">
    <property type="entry name" value="AAA+_ATPase"/>
</dbReference>
<dbReference type="Pfam" id="PF12848">
    <property type="entry name" value="ABC_tran_Xtn"/>
    <property type="match status" value="1"/>
</dbReference>
<sequence>MISANAVELRAGARVLIESASFRVAAGDRVGLVGRNGAGKTTLTKCLAGEGTPAGGSITRSGEVGYLPQDPRTGDLDCLARDRILSARGLDTVITRMRENEDRMANGKGATREKAMRKYERLETEFLTKGGYAAEAEAATIAASLGLPDRVLGQPLHTLSGGQRRRVELARILFSDADTLLLDEPTNHLDADSVVWLRDFLRTFRGGLIVISHDIDLVETVVNKVFYLDANRSRIDVYNMGWKQYLTQREADERRRRRERANAEKKAAALHSQADKMRAKATKATAAQNMAKRADRLLAGLEEQRRSDKVAKLRFPDPAPCGKTPLTAEGLSKSYGSLEIFTDVDLAIDRGSRVVILGLNGAGKTTLLRLLAGVEPADTGSVTPGHGLKLGYYAQEHETLDPDRTVLENMRSAAPDMDLVDVRKTLGSFLFSGDDVDKPAGVLSGGEKTRLALATLVVSSANVLLLDEPTNNLDPASREEILGALRTFTGAVVLVTHDEGAVDALEPERIILLPDGVEDLWSADYADLVTLA</sequence>
<evidence type="ECO:0000256" key="2">
    <source>
        <dbReference type="ARBA" id="ARBA00022741"/>
    </source>
</evidence>
<evidence type="ECO:0000313" key="6">
    <source>
        <dbReference type="EMBL" id="NJQ17745.1"/>
    </source>
</evidence>
<evidence type="ECO:0000256" key="4">
    <source>
        <dbReference type="SAM" id="Coils"/>
    </source>
</evidence>
<keyword evidence="1" id="KW-0677">Repeat</keyword>
<protein>
    <submittedName>
        <fullName evidence="6">ABC-F family ATP-binding cassette domain-containing protein</fullName>
    </submittedName>
</protein>
<dbReference type="PANTHER" id="PTHR19211">
    <property type="entry name" value="ATP-BINDING TRANSPORT PROTEIN-RELATED"/>
    <property type="match status" value="1"/>
</dbReference>
<gene>
    <name evidence="6" type="ORF">HCN52_23095</name>
</gene>
<dbReference type="InterPro" id="IPR017871">
    <property type="entry name" value="ABC_transporter-like_CS"/>
</dbReference>
<dbReference type="CDD" id="cd03221">
    <property type="entry name" value="ABCF_EF-3"/>
    <property type="match status" value="2"/>
</dbReference>
<evidence type="ECO:0000259" key="5">
    <source>
        <dbReference type="PROSITE" id="PS50893"/>
    </source>
</evidence>
<dbReference type="InterPro" id="IPR027417">
    <property type="entry name" value="P-loop_NTPase"/>
</dbReference>
<comment type="caution">
    <text evidence="6">The sequence shown here is derived from an EMBL/GenBank/DDBJ whole genome shotgun (WGS) entry which is preliminary data.</text>
</comment>
<dbReference type="SUPFAM" id="SSF52540">
    <property type="entry name" value="P-loop containing nucleoside triphosphate hydrolases"/>
    <property type="match status" value="2"/>
</dbReference>
<accession>A0ABX1CFC1</accession>
<name>A0ABX1CFC1_9ACTN</name>
<dbReference type="GO" id="GO:0005524">
    <property type="term" value="F:ATP binding"/>
    <property type="evidence" value="ECO:0007669"/>
    <property type="project" value="UniProtKB-KW"/>
</dbReference>
<dbReference type="RefSeq" id="WP_168090377.1">
    <property type="nucleotide sequence ID" value="NZ_BHZH01000168.1"/>
</dbReference>
<feature type="domain" description="ABC transporter" evidence="5">
    <location>
        <begin position="326"/>
        <end position="531"/>
    </location>
</feature>
<evidence type="ECO:0000256" key="1">
    <source>
        <dbReference type="ARBA" id="ARBA00022737"/>
    </source>
</evidence>
<dbReference type="InterPro" id="IPR003439">
    <property type="entry name" value="ABC_transporter-like_ATP-bd"/>
</dbReference>
<feature type="coiled-coil region" evidence="4">
    <location>
        <begin position="260"/>
        <end position="304"/>
    </location>
</feature>
<dbReference type="InterPro" id="IPR032781">
    <property type="entry name" value="ABC_tran_Xtn"/>
</dbReference>
<dbReference type="PANTHER" id="PTHR19211:SF14">
    <property type="entry name" value="ATP-BINDING CASSETTE SUB-FAMILY F MEMBER 1"/>
    <property type="match status" value="1"/>
</dbReference>
<proteinExistence type="predicted"/>
<dbReference type="EMBL" id="JAAVJC010000394">
    <property type="protein sequence ID" value="NJQ17745.1"/>
    <property type="molecule type" value="Genomic_DNA"/>
</dbReference>
<keyword evidence="4" id="KW-0175">Coiled coil</keyword>
<dbReference type="SMART" id="SM00382">
    <property type="entry name" value="AAA"/>
    <property type="match status" value="2"/>
</dbReference>
<keyword evidence="3 6" id="KW-0067">ATP-binding</keyword>
<dbReference type="InterPro" id="IPR050611">
    <property type="entry name" value="ABCF"/>
</dbReference>
<dbReference type="Gene3D" id="3.40.50.300">
    <property type="entry name" value="P-loop containing nucleotide triphosphate hydrolases"/>
    <property type="match status" value="2"/>
</dbReference>
<evidence type="ECO:0000256" key="3">
    <source>
        <dbReference type="ARBA" id="ARBA00022840"/>
    </source>
</evidence>
<organism evidence="6 7">
    <name type="scientific">Streptomyces bohaiensis</name>
    <dbReference type="NCBI Taxonomy" id="1431344"/>
    <lineage>
        <taxon>Bacteria</taxon>
        <taxon>Bacillati</taxon>
        <taxon>Actinomycetota</taxon>
        <taxon>Actinomycetes</taxon>
        <taxon>Kitasatosporales</taxon>
        <taxon>Streptomycetaceae</taxon>
        <taxon>Streptomyces</taxon>
    </lineage>
</organism>
<keyword evidence="2" id="KW-0547">Nucleotide-binding</keyword>
<dbReference type="PROSITE" id="PS50893">
    <property type="entry name" value="ABC_TRANSPORTER_2"/>
    <property type="match status" value="2"/>
</dbReference>